<evidence type="ECO:0000313" key="1">
    <source>
        <dbReference type="EMBL" id="BBH87019.1"/>
    </source>
</evidence>
<organism evidence="1">
    <name type="scientific">Thermosporothrix sp. COM3</name>
    <dbReference type="NCBI Taxonomy" id="2490863"/>
    <lineage>
        <taxon>Bacteria</taxon>
        <taxon>Bacillati</taxon>
        <taxon>Chloroflexota</taxon>
        <taxon>Ktedonobacteria</taxon>
        <taxon>Ktedonobacterales</taxon>
        <taxon>Thermosporotrichaceae</taxon>
        <taxon>Thermosporothrix</taxon>
    </lineage>
</organism>
<sequence length="297" mass="33803">MLSEDGWPEDMVFASEKLHAYLSILQSIVDISPQFRKQAATLISQIYQLQQRLSYHLQSIKQAREYSEKAVLYGKEGQDPTTLTMALRELASVYEWPQDIPLQKRRKLALLTAQEAVYTMSQPGVVVPALVRSWALIGLAKFQALNGQKQEVIRSVREAQEAFAQATPDEDMPGFHLDHANLVRQEAIARAYTGAQDEALSLFAQLIDIESEHAPMREKMSPRTHMGLLSEVTFASLKLPSQQKDKELSIRLWQAELEIAKKLKSETYLNEAYIAYRVMESLWPDDPIVCDLRDLLV</sequence>
<accession>A0A455SJ90</accession>
<dbReference type="AlphaFoldDB" id="A0A455SJ90"/>
<gene>
    <name evidence="1" type="ORF">KTC_17700</name>
</gene>
<evidence type="ECO:0008006" key="2">
    <source>
        <dbReference type="Google" id="ProtNLM"/>
    </source>
</evidence>
<name>A0A455SJ90_9CHLR</name>
<reference evidence="1" key="1">
    <citation type="submission" date="2018-12" db="EMBL/GenBank/DDBJ databases">
        <title>Novel natural products biosynthetic potential of the class Ktedonobacteria.</title>
        <authorList>
            <person name="Zheng Y."/>
            <person name="Saitou A."/>
            <person name="Wang C.M."/>
            <person name="Toyoda A."/>
            <person name="Minakuchi Y."/>
            <person name="Sekiguchi Y."/>
            <person name="Ueda K."/>
            <person name="Takano H."/>
            <person name="Sakai Y."/>
            <person name="Yokota A."/>
            <person name="Yabe S."/>
        </authorList>
    </citation>
    <scope>NUCLEOTIDE SEQUENCE</scope>
    <source>
        <strain evidence="1">COM3</strain>
    </source>
</reference>
<dbReference type="EMBL" id="AP019376">
    <property type="protein sequence ID" value="BBH87019.1"/>
    <property type="molecule type" value="Genomic_DNA"/>
</dbReference>
<proteinExistence type="predicted"/>
<dbReference type="Gene3D" id="1.25.40.10">
    <property type="entry name" value="Tetratricopeptide repeat domain"/>
    <property type="match status" value="1"/>
</dbReference>
<protein>
    <recommendedName>
        <fullName evidence="2">MalT-like TPR region domain-containing protein</fullName>
    </recommendedName>
</protein>
<dbReference type="InterPro" id="IPR011990">
    <property type="entry name" value="TPR-like_helical_dom_sf"/>
</dbReference>